<keyword evidence="1" id="KW-0812">Transmembrane</keyword>
<dbReference type="InterPro" id="IPR000620">
    <property type="entry name" value="EamA_dom"/>
</dbReference>
<feature type="transmembrane region" description="Helical" evidence="1">
    <location>
        <begin position="104"/>
        <end position="132"/>
    </location>
</feature>
<dbReference type="InterPro" id="IPR037185">
    <property type="entry name" value="EmrE-like"/>
</dbReference>
<keyword evidence="1" id="KW-1133">Transmembrane helix</keyword>
<dbReference type="SUPFAM" id="SSF103481">
    <property type="entry name" value="Multidrug resistance efflux transporter EmrE"/>
    <property type="match status" value="2"/>
</dbReference>
<dbReference type="EMBL" id="FWFK01000006">
    <property type="protein sequence ID" value="SLN64154.1"/>
    <property type="molecule type" value="Genomic_DNA"/>
</dbReference>
<feature type="transmembrane region" description="Helical" evidence="1">
    <location>
        <begin position="250"/>
        <end position="270"/>
    </location>
</feature>
<protein>
    <submittedName>
        <fullName evidence="3">EamA-like transporter family protein</fullName>
    </submittedName>
</protein>
<proteinExistence type="predicted"/>
<dbReference type="GO" id="GO:0016020">
    <property type="term" value="C:membrane"/>
    <property type="evidence" value="ECO:0007669"/>
    <property type="project" value="InterPro"/>
</dbReference>
<evidence type="ECO:0000313" key="4">
    <source>
        <dbReference type="Proteomes" id="UP000193570"/>
    </source>
</evidence>
<name>A0A1X6ZXC4_9RHOB</name>
<feature type="domain" description="EamA" evidence="2">
    <location>
        <begin position="1"/>
        <end position="137"/>
    </location>
</feature>
<evidence type="ECO:0000313" key="3">
    <source>
        <dbReference type="EMBL" id="SLN64154.1"/>
    </source>
</evidence>
<dbReference type="RefSeq" id="WP_085792938.1">
    <property type="nucleotide sequence ID" value="NZ_FWFK01000006.1"/>
</dbReference>
<keyword evidence="4" id="KW-1185">Reference proteome</keyword>
<evidence type="ECO:0000259" key="2">
    <source>
        <dbReference type="Pfam" id="PF00892"/>
    </source>
</evidence>
<keyword evidence="1" id="KW-0472">Membrane</keyword>
<feature type="transmembrane region" description="Helical" evidence="1">
    <location>
        <begin position="227"/>
        <end position="244"/>
    </location>
</feature>
<accession>A0A1X6ZXC4</accession>
<feature type="transmembrane region" description="Helical" evidence="1">
    <location>
        <begin position="33"/>
        <end position="53"/>
    </location>
</feature>
<feature type="transmembrane region" description="Helical" evidence="1">
    <location>
        <begin position="161"/>
        <end position="182"/>
    </location>
</feature>
<feature type="transmembrane region" description="Helical" evidence="1">
    <location>
        <begin position="194"/>
        <end position="215"/>
    </location>
</feature>
<dbReference type="Pfam" id="PF00892">
    <property type="entry name" value="EamA"/>
    <property type="match status" value="1"/>
</dbReference>
<gene>
    <name evidence="3" type="ORF">ROJ8625_03251</name>
</gene>
<dbReference type="AlphaFoldDB" id="A0A1X6ZXC4"/>
<feature type="transmembrane region" description="Helical" evidence="1">
    <location>
        <begin position="65"/>
        <end position="84"/>
    </location>
</feature>
<feature type="transmembrane region" description="Helical" evidence="1">
    <location>
        <begin position="282"/>
        <end position="302"/>
    </location>
</feature>
<dbReference type="Gene3D" id="1.10.3730.20">
    <property type="match status" value="1"/>
</dbReference>
<organism evidence="3 4">
    <name type="scientific">Roseivivax jejudonensis</name>
    <dbReference type="NCBI Taxonomy" id="1529041"/>
    <lineage>
        <taxon>Bacteria</taxon>
        <taxon>Pseudomonadati</taxon>
        <taxon>Pseudomonadota</taxon>
        <taxon>Alphaproteobacteria</taxon>
        <taxon>Rhodobacterales</taxon>
        <taxon>Roseobacteraceae</taxon>
        <taxon>Roseivivax</taxon>
    </lineage>
</organism>
<reference evidence="3 4" key="1">
    <citation type="submission" date="2017-03" db="EMBL/GenBank/DDBJ databases">
        <authorList>
            <person name="Afonso C.L."/>
            <person name="Miller P.J."/>
            <person name="Scott M.A."/>
            <person name="Spackman E."/>
            <person name="Goraichik I."/>
            <person name="Dimitrov K.M."/>
            <person name="Suarez D.L."/>
            <person name="Swayne D.E."/>
        </authorList>
    </citation>
    <scope>NUCLEOTIDE SEQUENCE [LARGE SCALE GENOMIC DNA]</scope>
    <source>
        <strain evidence="3 4">CECT 8625</strain>
    </source>
</reference>
<sequence length="326" mass="33825">MFGALLAFASAAFFGLNNATVRRGVLKSTVLQGMAITVPLGVPLFVACALFMGGFEAMAGWPVPTYLWMIAAGVIHFVVGRYGNYRATQALGATLSTPVQQLSILIALVLGFMFLGETVNAVNVLGIVLVIVGPMMLMRRKRAVTKAGSAKAFVPEYGPGLFWGAVCAFGYGTSPLFIALGIEAAGGDLADGVAGLLVSYVAATLVVAVLVLLAGGRSYMQGLDGGSRGWFLASALFVALSQLFRYLALAVAPVAVVVPIQRLSVVFRLIFNAMINREHEVFDAWVIASILLAVLGAVALAGDTAMLLGALGVGQDAIAVLSAPLV</sequence>
<dbReference type="Proteomes" id="UP000193570">
    <property type="component" value="Unassembled WGS sequence"/>
</dbReference>
<dbReference type="OrthoDB" id="8444505at2"/>
<evidence type="ECO:0000256" key="1">
    <source>
        <dbReference type="SAM" id="Phobius"/>
    </source>
</evidence>